<dbReference type="GO" id="GO:0008270">
    <property type="term" value="F:zinc ion binding"/>
    <property type="evidence" value="ECO:0007669"/>
    <property type="project" value="InterPro"/>
</dbReference>
<dbReference type="CDD" id="cd00808">
    <property type="entry name" value="GluRS_core"/>
    <property type="match status" value="1"/>
</dbReference>
<evidence type="ECO:0000256" key="8">
    <source>
        <dbReference type="ARBA" id="ARBA00022917"/>
    </source>
</evidence>
<dbReference type="HAMAP" id="MF_00022">
    <property type="entry name" value="Glu_tRNA_synth_type1"/>
    <property type="match status" value="1"/>
</dbReference>
<dbReference type="InterPro" id="IPR045462">
    <property type="entry name" value="aa-tRNA-synth_I_cd-bd"/>
</dbReference>
<dbReference type="SUPFAM" id="SSF48163">
    <property type="entry name" value="An anticodon-binding domain of class I aminoacyl-tRNA synthetases"/>
    <property type="match status" value="1"/>
</dbReference>
<comment type="caution">
    <text evidence="13">The sequence shown here is derived from an EMBL/GenBank/DDBJ whole genome shotgun (WGS) entry which is preliminary data.</text>
</comment>
<dbReference type="EMBL" id="MUKB01000030">
    <property type="protein sequence ID" value="OPX18205.1"/>
    <property type="molecule type" value="Genomic_DNA"/>
</dbReference>
<dbReference type="SUPFAM" id="SSF52374">
    <property type="entry name" value="Nucleotidylyl transferase"/>
    <property type="match status" value="1"/>
</dbReference>
<evidence type="ECO:0000256" key="7">
    <source>
        <dbReference type="ARBA" id="ARBA00022840"/>
    </source>
</evidence>
<sequence length="483" mass="56916">MKKDSEVRVRMAPSPTGFFHLGSARTALYNWLFARHHQGKFILRVEDTDVQRSSKEMIQTILDGLTWLGLNWDEGPYFQSERLSTYQRYVQELIDKGYAYYCYCRSEDLMKEREAALRNKQSWKYDRRCLRLSAREREEKEKAHQPRAVRFLVPDHPVVFNDIVHKEIKRDAADIEDFIIMRQNGVPTYNLACVVDDYEMGITHVIRAVEHITNTPKQVLLYEALNLPKPEFAHLPLILGEDRKKLSKRHGAVSLMAYQERGFLPEAMVNFLALLGWSPGDDQEIMSLKRIIERFSLKRINPANAIFDQQKLEWMNGQYIYQMSDQELFDRLKPFFIRLKLVAQEDLEKKREWLLKICKVLKKRLKVLTDIDKVGRYFFVEDFEYDKTALEKHLNKKTIDLTEEFSLILNKISDFNARNIEDSLREFVQQKGIPARELIHPLRVFVTGKEGGPGLFETLELVGKERCLMRIKNIIKNYEEKNG</sequence>
<comment type="subunit">
    <text evidence="3 10">Monomer.</text>
</comment>
<dbReference type="GO" id="GO:0000049">
    <property type="term" value="F:tRNA binding"/>
    <property type="evidence" value="ECO:0007669"/>
    <property type="project" value="InterPro"/>
</dbReference>
<dbReference type="Pfam" id="PF19269">
    <property type="entry name" value="Anticodon_2"/>
    <property type="match status" value="1"/>
</dbReference>
<gene>
    <name evidence="10" type="primary">gltX</name>
    <name evidence="13" type="ORF">BXT86_02390</name>
</gene>
<feature type="binding site" evidence="10">
    <location>
        <position position="248"/>
    </location>
    <ligand>
        <name>ATP</name>
        <dbReference type="ChEBI" id="CHEBI:30616"/>
    </ligand>
</feature>
<dbReference type="NCBIfam" id="TIGR00464">
    <property type="entry name" value="gltX_bact"/>
    <property type="match status" value="1"/>
</dbReference>
<evidence type="ECO:0000259" key="12">
    <source>
        <dbReference type="Pfam" id="PF19269"/>
    </source>
</evidence>
<comment type="function">
    <text evidence="10">Catalyzes the attachment of glutamate to tRNA(Glu) in a two-step reaction: glutamate is first activated by ATP to form Glu-AMP and then transferred to the acceptor end of tRNA(Glu).</text>
</comment>
<dbReference type="InterPro" id="IPR033910">
    <property type="entry name" value="GluRS_core"/>
</dbReference>
<dbReference type="GO" id="GO:0005524">
    <property type="term" value="F:ATP binding"/>
    <property type="evidence" value="ECO:0007669"/>
    <property type="project" value="UniProtKB-UniRule"/>
</dbReference>
<dbReference type="InterPro" id="IPR014729">
    <property type="entry name" value="Rossmann-like_a/b/a_fold"/>
</dbReference>
<evidence type="ECO:0000256" key="2">
    <source>
        <dbReference type="ARBA" id="ARBA00007894"/>
    </source>
</evidence>
<evidence type="ECO:0000256" key="4">
    <source>
        <dbReference type="ARBA" id="ARBA00022490"/>
    </source>
</evidence>
<dbReference type="Gene3D" id="1.10.10.350">
    <property type="match status" value="1"/>
</dbReference>
<protein>
    <recommendedName>
        <fullName evidence="10">Glutamate--tRNA ligase</fullName>
        <ecNumber evidence="10">6.1.1.17</ecNumber>
    </recommendedName>
    <alternativeName>
        <fullName evidence="10">Glutamyl-tRNA synthetase</fullName>
        <shortName evidence="10">GluRS</shortName>
    </alternativeName>
</protein>
<dbReference type="GO" id="GO:0006424">
    <property type="term" value="P:glutamyl-tRNA aminoacylation"/>
    <property type="evidence" value="ECO:0007669"/>
    <property type="project" value="UniProtKB-UniRule"/>
</dbReference>
<dbReference type="EC" id="6.1.1.17" evidence="10"/>
<dbReference type="InterPro" id="IPR000924">
    <property type="entry name" value="Glu/Gln-tRNA-synth"/>
</dbReference>
<dbReference type="PRINTS" id="PR00987">
    <property type="entry name" value="TRNASYNTHGLU"/>
</dbReference>
<reference evidence="14" key="1">
    <citation type="submission" date="2017-01" db="EMBL/GenBank/DDBJ databases">
        <title>Novel pathways for hydrocarbon cycling and metabolic interdependencies in hydrothermal sediment communities.</title>
        <authorList>
            <person name="Dombrowski N."/>
            <person name="Seitz K."/>
            <person name="Teske A."/>
            <person name="Baker B."/>
        </authorList>
    </citation>
    <scope>NUCLEOTIDE SEQUENCE [LARGE SCALE GENOMIC DNA]</scope>
</reference>
<comment type="caution">
    <text evidence="10">Lacks conserved residue(s) required for the propagation of feature annotation.</text>
</comment>
<feature type="short sequence motif" description="'KMSKS' region" evidence="10">
    <location>
        <begin position="245"/>
        <end position="249"/>
    </location>
</feature>
<keyword evidence="9 10" id="KW-0030">Aminoacyl-tRNA synthetase</keyword>
<organism evidence="13 14">
    <name type="scientific">candidate division WOR-3 bacterium 4484_100</name>
    <dbReference type="NCBI Taxonomy" id="1936077"/>
    <lineage>
        <taxon>Bacteria</taxon>
        <taxon>Bacteria division WOR-3</taxon>
    </lineage>
</organism>
<dbReference type="Gene3D" id="3.40.50.620">
    <property type="entry name" value="HUPs"/>
    <property type="match status" value="1"/>
</dbReference>
<feature type="domain" description="Glutamyl/glutaminyl-tRNA synthetase class Ib catalytic" evidence="11">
    <location>
        <begin position="6"/>
        <end position="314"/>
    </location>
</feature>
<evidence type="ECO:0000256" key="1">
    <source>
        <dbReference type="ARBA" id="ARBA00004496"/>
    </source>
</evidence>
<proteinExistence type="inferred from homology"/>
<keyword evidence="5 10" id="KW-0436">Ligase</keyword>
<dbReference type="AlphaFoldDB" id="A0A1V4QH69"/>
<dbReference type="Proteomes" id="UP000191663">
    <property type="component" value="Unassembled WGS sequence"/>
</dbReference>
<dbReference type="PANTHER" id="PTHR43311">
    <property type="entry name" value="GLUTAMATE--TRNA LIGASE"/>
    <property type="match status" value="1"/>
</dbReference>
<dbReference type="InterPro" id="IPR008925">
    <property type="entry name" value="aa_tRNA-synth_I_cd-bd_sf"/>
</dbReference>
<evidence type="ECO:0000256" key="6">
    <source>
        <dbReference type="ARBA" id="ARBA00022741"/>
    </source>
</evidence>
<keyword evidence="8 10" id="KW-0648">Protein biosynthesis</keyword>
<evidence type="ECO:0000256" key="5">
    <source>
        <dbReference type="ARBA" id="ARBA00022598"/>
    </source>
</evidence>
<evidence type="ECO:0000259" key="11">
    <source>
        <dbReference type="Pfam" id="PF00749"/>
    </source>
</evidence>
<keyword evidence="6 10" id="KW-0547">Nucleotide-binding</keyword>
<evidence type="ECO:0000256" key="3">
    <source>
        <dbReference type="ARBA" id="ARBA00011245"/>
    </source>
</evidence>
<accession>A0A1V4QH69</accession>
<dbReference type="InterPro" id="IPR020058">
    <property type="entry name" value="Glu/Gln-tRNA-synth_Ib_cat-dom"/>
</dbReference>
<feature type="short sequence motif" description="'HIGH' region" evidence="10">
    <location>
        <begin position="13"/>
        <end position="23"/>
    </location>
</feature>
<dbReference type="InterPro" id="IPR004527">
    <property type="entry name" value="Glu-tRNA-ligase_bac/mito"/>
</dbReference>
<evidence type="ECO:0000313" key="14">
    <source>
        <dbReference type="Proteomes" id="UP000191663"/>
    </source>
</evidence>
<evidence type="ECO:0000313" key="13">
    <source>
        <dbReference type="EMBL" id="OPX18205.1"/>
    </source>
</evidence>
<dbReference type="PANTHER" id="PTHR43311:SF2">
    <property type="entry name" value="GLUTAMATE--TRNA LIGASE, MITOCHONDRIAL-RELATED"/>
    <property type="match status" value="1"/>
</dbReference>
<feature type="domain" description="Aminoacyl-tRNA synthetase class I anticodon-binding" evidence="12">
    <location>
        <begin position="327"/>
        <end position="475"/>
    </location>
</feature>
<keyword evidence="4 10" id="KW-0963">Cytoplasm</keyword>
<keyword evidence="7 10" id="KW-0067">ATP-binding</keyword>
<dbReference type="InterPro" id="IPR020751">
    <property type="entry name" value="aa-tRNA-synth_I_codon-bd_sub2"/>
</dbReference>
<comment type="similarity">
    <text evidence="2 10">Belongs to the class-I aminoacyl-tRNA synthetase family. Glutamate--tRNA ligase type 1 subfamily.</text>
</comment>
<dbReference type="Pfam" id="PF00749">
    <property type="entry name" value="tRNA-synt_1c"/>
    <property type="match status" value="1"/>
</dbReference>
<comment type="subcellular location">
    <subcellularLocation>
        <location evidence="1 10">Cytoplasm</location>
    </subcellularLocation>
</comment>
<dbReference type="GO" id="GO:0005829">
    <property type="term" value="C:cytosol"/>
    <property type="evidence" value="ECO:0007669"/>
    <property type="project" value="TreeGrafter"/>
</dbReference>
<comment type="catalytic activity">
    <reaction evidence="10">
        <text>tRNA(Glu) + L-glutamate + ATP = L-glutamyl-tRNA(Glu) + AMP + diphosphate</text>
        <dbReference type="Rhea" id="RHEA:23540"/>
        <dbReference type="Rhea" id="RHEA-COMP:9663"/>
        <dbReference type="Rhea" id="RHEA-COMP:9680"/>
        <dbReference type="ChEBI" id="CHEBI:29985"/>
        <dbReference type="ChEBI" id="CHEBI:30616"/>
        <dbReference type="ChEBI" id="CHEBI:33019"/>
        <dbReference type="ChEBI" id="CHEBI:78442"/>
        <dbReference type="ChEBI" id="CHEBI:78520"/>
        <dbReference type="ChEBI" id="CHEBI:456215"/>
        <dbReference type="EC" id="6.1.1.17"/>
    </reaction>
</comment>
<dbReference type="GO" id="GO:0004818">
    <property type="term" value="F:glutamate-tRNA ligase activity"/>
    <property type="evidence" value="ECO:0007669"/>
    <property type="project" value="UniProtKB-UniRule"/>
</dbReference>
<dbReference type="InterPro" id="IPR049940">
    <property type="entry name" value="GluQ/Sye"/>
</dbReference>
<evidence type="ECO:0000256" key="9">
    <source>
        <dbReference type="ARBA" id="ARBA00023146"/>
    </source>
</evidence>
<evidence type="ECO:0000256" key="10">
    <source>
        <dbReference type="HAMAP-Rule" id="MF_00022"/>
    </source>
</evidence>
<dbReference type="FunFam" id="3.40.50.620:FF:000007">
    <property type="entry name" value="Glutamate--tRNA ligase"/>
    <property type="match status" value="1"/>
</dbReference>
<name>A0A1V4QH69_UNCW3</name>